<dbReference type="GO" id="GO:0046872">
    <property type="term" value="F:metal ion binding"/>
    <property type="evidence" value="ECO:0007669"/>
    <property type="project" value="UniProtKB-KW"/>
</dbReference>
<protein>
    <submittedName>
        <fullName evidence="7">Zinc-binding dehydrogenase</fullName>
    </submittedName>
</protein>
<dbReference type="PANTHER" id="PTHR43350:SF19">
    <property type="entry name" value="D-GULOSIDE 3-DEHYDROGENASE"/>
    <property type="match status" value="1"/>
</dbReference>
<sequence>MHGHRLVFRPGMLVEVEEFNVPAPGANEVLVRATCSQVSAGTELNQLRGMERSGRRAGYPGYAAVGRVLDVGGGITDFAPGSRVLIMGRHATHWTVDVTGSPLQDGYVRKLDDTLTDEQATFAINGATALHAVRRARLQIDESVVVFGVGVVGQLVTALARLAGAFPIIAVDLVEQRLQLARQSGATHVVNAVREVTSGGAQCLFHASANPKILQTVFEAAGQRAKVVMVGSAPGTAEIGLQVELLRRELHVLGAYELDLEVPHVYWPWTPQRDRAVVLRRIADQTLAVDHLISPRIPYTQAPEIYAQAATGGEGWLGIILTWDA</sequence>
<accession>A0A6B1G625</accession>
<comment type="cofactor">
    <cofactor evidence="1">
        <name>Zn(2+)</name>
        <dbReference type="ChEBI" id="CHEBI:29105"/>
    </cofactor>
</comment>
<dbReference type="InterPro" id="IPR036291">
    <property type="entry name" value="NAD(P)-bd_dom_sf"/>
</dbReference>
<gene>
    <name evidence="7" type="ORF">F4148_07300</name>
</gene>
<evidence type="ECO:0000259" key="6">
    <source>
        <dbReference type="Pfam" id="PF00107"/>
    </source>
</evidence>
<dbReference type="EMBL" id="VYDA01000277">
    <property type="protein sequence ID" value="MYH61564.1"/>
    <property type="molecule type" value="Genomic_DNA"/>
</dbReference>
<evidence type="ECO:0000256" key="2">
    <source>
        <dbReference type="ARBA" id="ARBA00008072"/>
    </source>
</evidence>
<keyword evidence="3" id="KW-0479">Metal-binding</keyword>
<evidence type="ECO:0000256" key="3">
    <source>
        <dbReference type="ARBA" id="ARBA00022723"/>
    </source>
</evidence>
<dbReference type="Pfam" id="PF00107">
    <property type="entry name" value="ADH_zinc_N"/>
    <property type="match status" value="1"/>
</dbReference>
<dbReference type="SUPFAM" id="SSF50129">
    <property type="entry name" value="GroES-like"/>
    <property type="match status" value="1"/>
</dbReference>
<keyword evidence="5" id="KW-0560">Oxidoreductase</keyword>
<comment type="similarity">
    <text evidence="2">Belongs to the zinc-containing alcohol dehydrogenase family.</text>
</comment>
<reference evidence="7" key="1">
    <citation type="submission" date="2019-09" db="EMBL/GenBank/DDBJ databases">
        <title>Characterisation of the sponge microbiome using genome-centric metagenomics.</title>
        <authorList>
            <person name="Engelberts J.P."/>
            <person name="Robbins S.J."/>
            <person name="De Goeij J.M."/>
            <person name="Aranda M."/>
            <person name="Bell S.C."/>
            <person name="Webster N.S."/>
        </authorList>
    </citation>
    <scope>NUCLEOTIDE SEQUENCE</scope>
    <source>
        <strain evidence="7">SB0675_bin_29</strain>
    </source>
</reference>
<proteinExistence type="inferred from homology"/>
<dbReference type="PANTHER" id="PTHR43350">
    <property type="entry name" value="NAD-DEPENDENT ALCOHOL DEHYDROGENASE"/>
    <property type="match status" value="1"/>
</dbReference>
<dbReference type="AlphaFoldDB" id="A0A6B1G625"/>
<dbReference type="SUPFAM" id="SSF51735">
    <property type="entry name" value="NAD(P)-binding Rossmann-fold domains"/>
    <property type="match status" value="1"/>
</dbReference>
<dbReference type="Gene3D" id="3.90.180.10">
    <property type="entry name" value="Medium-chain alcohol dehydrogenases, catalytic domain"/>
    <property type="match status" value="2"/>
</dbReference>
<dbReference type="GO" id="GO:0016491">
    <property type="term" value="F:oxidoreductase activity"/>
    <property type="evidence" value="ECO:0007669"/>
    <property type="project" value="UniProtKB-KW"/>
</dbReference>
<evidence type="ECO:0000313" key="7">
    <source>
        <dbReference type="EMBL" id="MYH61564.1"/>
    </source>
</evidence>
<comment type="caution">
    <text evidence="7">The sequence shown here is derived from an EMBL/GenBank/DDBJ whole genome shotgun (WGS) entry which is preliminary data.</text>
</comment>
<dbReference type="InterPro" id="IPR013149">
    <property type="entry name" value="ADH-like_C"/>
</dbReference>
<evidence type="ECO:0000256" key="4">
    <source>
        <dbReference type="ARBA" id="ARBA00022833"/>
    </source>
</evidence>
<dbReference type="InterPro" id="IPR011032">
    <property type="entry name" value="GroES-like_sf"/>
</dbReference>
<name>A0A6B1G625_9CHLR</name>
<evidence type="ECO:0000256" key="5">
    <source>
        <dbReference type="ARBA" id="ARBA00023002"/>
    </source>
</evidence>
<dbReference type="CDD" id="cd08255">
    <property type="entry name" value="2-desacetyl-2-hydroxyethyl_bacteriochlorophyllide_like"/>
    <property type="match status" value="1"/>
</dbReference>
<dbReference type="Gene3D" id="3.40.50.720">
    <property type="entry name" value="NAD(P)-binding Rossmann-like Domain"/>
    <property type="match status" value="1"/>
</dbReference>
<evidence type="ECO:0000256" key="1">
    <source>
        <dbReference type="ARBA" id="ARBA00001947"/>
    </source>
</evidence>
<feature type="domain" description="Alcohol dehydrogenase-like C-terminal" evidence="6">
    <location>
        <begin position="152"/>
        <end position="256"/>
    </location>
</feature>
<organism evidence="7">
    <name type="scientific">Caldilineaceae bacterium SB0675_bin_29</name>
    <dbReference type="NCBI Taxonomy" id="2605266"/>
    <lineage>
        <taxon>Bacteria</taxon>
        <taxon>Bacillati</taxon>
        <taxon>Chloroflexota</taxon>
        <taxon>Caldilineae</taxon>
        <taxon>Caldilineales</taxon>
        <taxon>Caldilineaceae</taxon>
    </lineage>
</organism>
<keyword evidence="4" id="KW-0862">Zinc</keyword>